<gene>
    <name evidence="2" type="ORF">METZ01_LOCUS454148</name>
</gene>
<evidence type="ECO:0000313" key="2">
    <source>
        <dbReference type="EMBL" id="SVE01294.1"/>
    </source>
</evidence>
<evidence type="ECO:0000259" key="1">
    <source>
        <dbReference type="Pfam" id="PF00534"/>
    </source>
</evidence>
<accession>A0A383A0R2</accession>
<proteinExistence type="predicted"/>
<feature type="non-terminal residue" evidence="2">
    <location>
        <position position="1"/>
    </location>
</feature>
<dbReference type="SUPFAM" id="SSF53756">
    <property type="entry name" value="UDP-Glycosyltransferase/glycogen phosphorylase"/>
    <property type="match status" value="1"/>
</dbReference>
<reference evidence="2" key="1">
    <citation type="submission" date="2018-05" db="EMBL/GenBank/DDBJ databases">
        <authorList>
            <person name="Lanie J.A."/>
            <person name="Ng W.-L."/>
            <person name="Kazmierczak K.M."/>
            <person name="Andrzejewski T.M."/>
            <person name="Davidsen T.M."/>
            <person name="Wayne K.J."/>
            <person name="Tettelin H."/>
            <person name="Glass J.I."/>
            <person name="Rusch D."/>
            <person name="Podicherti R."/>
            <person name="Tsui H.-C.T."/>
            <person name="Winkler M.E."/>
        </authorList>
    </citation>
    <scope>NUCLEOTIDE SEQUENCE</scope>
</reference>
<dbReference type="AlphaFoldDB" id="A0A383A0R2"/>
<name>A0A383A0R2_9ZZZZ</name>
<protein>
    <recommendedName>
        <fullName evidence="1">Glycosyl transferase family 1 domain-containing protein</fullName>
    </recommendedName>
</protein>
<dbReference type="EMBL" id="UINC01188198">
    <property type="protein sequence ID" value="SVE01294.1"/>
    <property type="molecule type" value="Genomic_DNA"/>
</dbReference>
<dbReference type="GO" id="GO:0016757">
    <property type="term" value="F:glycosyltransferase activity"/>
    <property type="evidence" value="ECO:0007669"/>
    <property type="project" value="InterPro"/>
</dbReference>
<dbReference type="InterPro" id="IPR001296">
    <property type="entry name" value="Glyco_trans_1"/>
</dbReference>
<feature type="domain" description="Glycosyl transferase family 1" evidence="1">
    <location>
        <begin position="1"/>
        <end position="140"/>
    </location>
</feature>
<dbReference type="Gene3D" id="3.40.50.2000">
    <property type="entry name" value="Glycogen Phosphorylase B"/>
    <property type="match status" value="2"/>
</dbReference>
<dbReference type="Pfam" id="PF00534">
    <property type="entry name" value="Glycos_transf_1"/>
    <property type="match status" value="1"/>
</dbReference>
<organism evidence="2">
    <name type="scientific">marine metagenome</name>
    <dbReference type="NCBI Taxonomy" id="408172"/>
    <lineage>
        <taxon>unclassified sequences</taxon>
        <taxon>metagenomes</taxon>
        <taxon>ecological metagenomes</taxon>
    </lineage>
</organism>
<dbReference type="CDD" id="cd03801">
    <property type="entry name" value="GT4_PimA-like"/>
    <property type="match status" value="1"/>
</dbReference>
<dbReference type="PANTHER" id="PTHR12526:SF630">
    <property type="entry name" value="GLYCOSYLTRANSFERASE"/>
    <property type="match status" value="1"/>
</dbReference>
<dbReference type="PANTHER" id="PTHR12526">
    <property type="entry name" value="GLYCOSYLTRANSFERASE"/>
    <property type="match status" value="1"/>
</dbReference>
<sequence>HYALSAIHSLLKNNISVHYTIITQDQPSEEILYQLDDLSLQDHVTLTYIDTQEDVYLKMSASDCLLLPSVEEGIANVVLEAMAIGLPVISSDCGGMREVIEHEKNGFLFRNRDVDHLTQIMIDMINQDSDERKFMSKRARLKIEKNHDFHRLGGEMKELYRSIDFS</sequence>